<dbReference type="PANTHER" id="PTHR30619">
    <property type="entry name" value="DNA INTERNALIZATION/COMPETENCE PROTEIN COMEC/REC2"/>
    <property type="match status" value="1"/>
</dbReference>
<feature type="transmembrane region" description="Helical" evidence="6">
    <location>
        <begin position="7"/>
        <end position="25"/>
    </location>
</feature>
<feature type="transmembrane region" description="Helical" evidence="6">
    <location>
        <begin position="289"/>
        <end position="306"/>
    </location>
</feature>
<dbReference type="EMBL" id="JBHUOS010000014">
    <property type="protein sequence ID" value="MFD2917506.1"/>
    <property type="molecule type" value="Genomic_DNA"/>
</dbReference>
<evidence type="ECO:0000313" key="9">
    <source>
        <dbReference type="EMBL" id="MFD2917506.1"/>
    </source>
</evidence>
<evidence type="ECO:0000313" key="10">
    <source>
        <dbReference type="Proteomes" id="UP001597548"/>
    </source>
</evidence>
<feature type="transmembrane region" description="Helical" evidence="6">
    <location>
        <begin position="509"/>
        <end position="526"/>
    </location>
</feature>
<feature type="transmembrane region" description="Helical" evidence="6">
    <location>
        <begin position="335"/>
        <end position="354"/>
    </location>
</feature>
<name>A0ABW5ZYQ0_9FLAO</name>
<dbReference type="PANTHER" id="PTHR30619:SF1">
    <property type="entry name" value="RECOMBINATION PROTEIN 2"/>
    <property type="match status" value="1"/>
</dbReference>
<evidence type="ECO:0000259" key="8">
    <source>
        <dbReference type="Pfam" id="PF13567"/>
    </source>
</evidence>
<dbReference type="NCBIfam" id="TIGR00360">
    <property type="entry name" value="ComEC_N-term"/>
    <property type="match status" value="1"/>
</dbReference>
<keyword evidence="10" id="KW-1185">Reference proteome</keyword>
<feature type="transmembrane region" description="Helical" evidence="6">
    <location>
        <begin position="255"/>
        <end position="277"/>
    </location>
</feature>
<comment type="subcellular location">
    <subcellularLocation>
        <location evidence="1">Cell membrane</location>
        <topology evidence="1">Multi-pass membrane protein</topology>
    </subcellularLocation>
</comment>
<keyword evidence="2" id="KW-1003">Cell membrane</keyword>
<organism evidence="9 10">
    <name type="scientific">Psychroserpens luteus</name>
    <dbReference type="NCBI Taxonomy" id="1434066"/>
    <lineage>
        <taxon>Bacteria</taxon>
        <taxon>Pseudomonadati</taxon>
        <taxon>Bacteroidota</taxon>
        <taxon>Flavobacteriia</taxon>
        <taxon>Flavobacteriales</taxon>
        <taxon>Flavobacteriaceae</taxon>
        <taxon>Psychroserpens</taxon>
    </lineage>
</organism>
<evidence type="ECO:0000256" key="4">
    <source>
        <dbReference type="ARBA" id="ARBA00022989"/>
    </source>
</evidence>
<feature type="transmembrane region" description="Helical" evidence="6">
    <location>
        <begin position="417"/>
        <end position="444"/>
    </location>
</feature>
<evidence type="ECO:0000259" key="7">
    <source>
        <dbReference type="Pfam" id="PF03772"/>
    </source>
</evidence>
<evidence type="ECO:0000256" key="3">
    <source>
        <dbReference type="ARBA" id="ARBA00022692"/>
    </source>
</evidence>
<gene>
    <name evidence="9" type="ORF">ACFS29_17765</name>
</gene>
<comment type="caution">
    <text evidence="9">The sequence shown here is derived from an EMBL/GenBank/DDBJ whole genome shotgun (WGS) entry which is preliminary data.</text>
</comment>
<feature type="transmembrane region" description="Helical" evidence="6">
    <location>
        <begin position="388"/>
        <end position="411"/>
    </location>
</feature>
<dbReference type="InterPro" id="IPR004477">
    <property type="entry name" value="ComEC_N"/>
</dbReference>
<evidence type="ECO:0000256" key="1">
    <source>
        <dbReference type="ARBA" id="ARBA00004651"/>
    </source>
</evidence>
<dbReference type="RefSeq" id="WP_194508816.1">
    <property type="nucleotide sequence ID" value="NZ_JADILU010000006.1"/>
</dbReference>
<proteinExistence type="predicted"/>
<feature type="domain" description="ComEC/Rec2-related protein" evidence="7">
    <location>
        <begin position="235"/>
        <end position="504"/>
    </location>
</feature>
<accession>A0ABW5ZYQ0</accession>
<dbReference type="InterPro" id="IPR025405">
    <property type="entry name" value="DUF4131"/>
</dbReference>
<sequence length="678" mass="78149">MKLLNFTIIKLTCCLIVGILIAEYIPVRLYISIYTSIVLIFFLAIAFFIAKNSFRKTIWFGLITMLTMTSLGILIYNTHDQINFKNHYSHHISEENQKAFPITFKIRERLKPGNYNDKYVIDILKIDGKNVNGKSLLNIKKDSTDNLHEIDDVLMMTESFRVFTKPTNPNQFDYGNYLRKQYVHHQLFTENSHVLSIKSKRSSIFGYASAIRTHINEKLENYNFKPEELAIINALILGQRQDMTKEIYDSYTDAGAIHILAVSGLHVGLILLLLNIGLRPIERIKNGKIIKVILIVILLWSFAIIAGLSASVTRAVTMFSIVAIAMHWKRPTNIFNTLAISMFVLLLVKPMFLFDVGFQLSYVAVLAIVSIQPLLYKLWQPKWKVADYFWQIFTVTVAAQFGVIPLSLYYFHQFPSLFFISNLAIIPFLGVILGLGILVILLAVLNALPHFFADLYGYIISLMNTVVAWVSHQETFLFKNISFNEVQVFTCYLLILTITFWYKKPNYKRLVFVFISILCLQSAWLFTDYQNSNNEFVIFHKSRKTLIAQKTNSSVHISHNFDSISWSRDKIITNFNVGNFITTNTLDSLKSVYTFKNKTILVVDSLGVYEVKSFNPDYVLLCNSPRINIDRLIDSINPKYIIADGSNYTSYVKRWEATCLKRKLPFHHTRKKGAFIIK</sequence>
<dbReference type="Pfam" id="PF03772">
    <property type="entry name" value="Competence"/>
    <property type="match status" value="1"/>
</dbReference>
<dbReference type="Pfam" id="PF13567">
    <property type="entry name" value="DUF4131"/>
    <property type="match status" value="1"/>
</dbReference>
<feature type="transmembrane region" description="Helical" evidence="6">
    <location>
        <begin position="482"/>
        <end position="502"/>
    </location>
</feature>
<evidence type="ECO:0000256" key="2">
    <source>
        <dbReference type="ARBA" id="ARBA00022475"/>
    </source>
</evidence>
<reference evidence="10" key="1">
    <citation type="journal article" date="2019" name="Int. J. Syst. Evol. Microbiol.">
        <title>The Global Catalogue of Microorganisms (GCM) 10K type strain sequencing project: providing services to taxonomists for standard genome sequencing and annotation.</title>
        <authorList>
            <consortium name="The Broad Institute Genomics Platform"/>
            <consortium name="The Broad Institute Genome Sequencing Center for Infectious Disease"/>
            <person name="Wu L."/>
            <person name="Ma J."/>
        </authorList>
    </citation>
    <scope>NUCLEOTIDE SEQUENCE [LARGE SCALE GENOMIC DNA]</scope>
    <source>
        <strain evidence="10">KCTC 32514</strain>
    </source>
</reference>
<keyword evidence="3 6" id="KW-0812">Transmembrane</keyword>
<feature type="transmembrane region" description="Helical" evidence="6">
    <location>
        <begin position="360"/>
        <end position="376"/>
    </location>
</feature>
<feature type="transmembrane region" description="Helical" evidence="6">
    <location>
        <begin position="451"/>
        <end position="470"/>
    </location>
</feature>
<keyword evidence="4 6" id="KW-1133">Transmembrane helix</keyword>
<keyword evidence="5 6" id="KW-0472">Membrane</keyword>
<feature type="transmembrane region" description="Helical" evidence="6">
    <location>
        <begin position="57"/>
        <end position="76"/>
    </location>
</feature>
<evidence type="ECO:0000256" key="5">
    <source>
        <dbReference type="ARBA" id="ARBA00023136"/>
    </source>
</evidence>
<evidence type="ECO:0000256" key="6">
    <source>
        <dbReference type="SAM" id="Phobius"/>
    </source>
</evidence>
<feature type="domain" description="DUF4131" evidence="8">
    <location>
        <begin position="33"/>
        <end position="192"/>
    </location>
</feature>
<feature type="transmembrane region" description="Helical" evidence="6">
    <location>
        <begin position="31"/>
        <end position="50"/>
    </location>
</feature>
<dbReference type="InterPro" id="IPR052159">
    <property type="entry name" value="Competence_DNA_uptake"/>
</dbReference>
<dbReference type="Proteomes" id="UP001597548">
    <property type="component" value="Unassembled WGS sequence"/>
</dbReference>
<protein>
    <submittedName>
        <fullName evidence="9">ComEC/Rec2 family competence protein</fullName>
    </submittedName>
</protein>